<dbReference type="AlphaFoldDB" id="A0AB36EM63"/>
<proteinExistence type="predicted"/>
<name>A0AB36EM63_AGRTU</name>
<protein>
    <submittedName>
        <fullName evidence="1">Uncharacterized protein</fullName>
    </submittedName>
</protein>
<comment type="caution">
    <text evidence="1">The sequence shown here is derived from an EMBL/GenBank/DDBJ whole genome shotgun (WGS) entry which is preliminary data.</text>
</comment>
<sequence length="68" mass="7728">MFLFPHAYLKRAHRIILRPAIPDAREISSSPEKRIDFDQMGLALLCGEQGNVERVGAAYLFSPAWIRS</sequence>
<organism evidence="1 2">
    <name type="scientific">Agrobacterium tumefaciens</name>
    <dbReference type="NCBI Taxonomy" id="358"/>
    <lineage>
        <taxon>Bacteria</taxon>
        <taxon>Pseudomonadati</taxon>
        <taxon>Pseudomonadota</taxon>
        <taxon>Alphaproteobacteria</taxon>
        <taxon>Hyphomicrobiales</taxon>
        <taxon>Rhizobiaceae</taxon>
        <taxon>Rhizobium/Agrobacterium group</taxon>
        <taxon>Agrobacterium</taxon>
        <taxon>Agrobacterium tumefaciens complex</taxon>
    </lineage>
</organism>
<dbReference type="EMBL" id="LXKT01000003">
    <property type="protein sequence ID" value="OCJ40410.1"/>
    <property type="molecule type" value="Genomic_DNA"/>
</dbReference>
<evidence type="ECO:0000313" key="1">
    <source>
        <dbReference type="EMBL" id="OCJ40410.1"/>
    </source>
</evidence>
<accession>A0AB36EM63</accession>
<evidence type="ECO:0000313" key="2">
    <source>
        <dbReference type="Proteomes" id="UP000093451"/>
    </source>
</evidence>
<gene>
    <name evidence="1" type="ORF">A6U91_24270</name>
</gene>
<reference evidence="1 2" key="1">
    <citation type="journal article" date="2016" name="PeerJ">
        <title>Gall-ID: tools for genotyping gall-causing phytopathogenic bacteria.</title>
        <authorList>
            <person name="Davis E.W.II."/>
            <person name="Weisberg A.J."/>
            <person name="Tabima J.F."/>
            <person name="Grunwald N.J."/>
            <person name="Chang J.H."/>
        </authorList>
    </citation>
    <scope>NUCLEOTIDE SEQUENCE [LARGE SCALE GENOMIC DNA]</scope>
    <source>
        <strain evidence="1 2">N2/73</strain>
    </source>
</reference>
<dbReference type="Proteomes" id="UP000093451">
    <property type="component" value="Unassembled WGS sequence"/>
</dbReference>